<evidence type="ECO:0000256" key="1">
    <source>
        <dbReference type="SAM" id="Phobius"/>
    </source>
</evidence>
<proteinExistence type="predicted"/>
<accession>A0A291T9Y3</accession>
<organism evidence="2 3">
    <name type="scientific">Faecalibacterium prausnitzii</name>
    <dbReference type="NCBI Taxonomy" id="853"/>
    <lineage>
        <taxon>Bacteria</taxon>
        <taxon>Bacillati</taxon>
        <taxon>Bacillota</taxon>
        <taxon>Clostridia</taxon>
        <taxon>Eubacteriales</taxon>
        <taxon>Oscillospiraceae</taxon>
        <taxon>Faecalibacterium</taxon>
    </lineage>
</organism>
<name>A0A291T9Y3_9FIRM</name>
<gene>
    <name evidence="2" type="ORF">CRH10_06080</name>
</gene>
<reference evidence="2 3" key="1">
    <citation type="submission" date="2017-10" db="EMBL/GenBank/DDBJ databases">
        <title>Complete Genome Sequence of Faecalibacterium prausnitzii isolated from the gut of healthy adult Indian.</title>
        <authorList>
            <person name="Bag S."/>
            <person name="Ghosh T.S."/>
            <person name="Das B."/>
        </authorList>
    </citation>
    <scope>NUCLEOTIDE SEQUENCE [LARGE SCALE GENOMIC DNA]</scope>
    <source>
        <strain evidence="2 3">Indica</strain>
    </source>
</reference>
<feature type="transmembrane region" description="Helical" evidence="1">
    <location>
        <begin position="20"/>
        <end position="42"/>
    </location>
</feature>
<keyword evidence="1" id="KW-1133">Transmembrane helix</keyword>
<dbReference type="EMBL" id="CP023819">
    <property type="protein sequence ID" value="ATL89890.1"/>
    <property type="molecule type" value="Genomic_DNA"/>
</dbReference>
<keyword evidence="1" id="KW-0472">Membrane</keyword>
<protein>
    <submittedName>
        <fullName evidence="2">Uncharacterized protein</fullName>
    </submittedName>
</protein>
<evidence type="ECO:0000313" key="2">
    <source>
        <dbReference type="EMBL" id="ATL89890.1"/>
    </source>
</evidence>
<sequence length="59" mass="6798">MMNWKEIWMTLFGTTEWLGLNIGFWVSMAAVALIVIVMNVIFWSIGSRTDTKETVTNRS</sequence>
<evidence type="ECO:0000313" key="3">
    <source>
        <dbReference type="Proteomes" id="UP000223709"/>
    </source>
</evidence>
<dbReference type="Proteomes" id="UP000223709">
    <property type="component" value="Chromosome"/>
</dbReference>
<dbReference type="AlphaFoldDB" id="A0A291T9Y3"/>
<keyword evidence="1" id="KW-0812">Transmembrane</keyword>